<feature type="transmembrane region" description="Helical" evidence="6">
    <location>
        <begin position="271"/>
        <end position="294"/>
    </location>
</feature>
<evidence type="ECO:0000313" key="9">
    <source>
        <dbReference type="Proteomes" id="UP000189857"/>
    </source>
</evidence>
<dbReference type="AlphaFoldDB" id="A0A1T4LAU9"/>
<feature type="transmembrane region" description="Helical" evidence="6">
    <location>
        <begin position="644"/>
        <end position="670"/>
    </location>
</feature>
<dbReference type="SUPFAM" id="SSF82866">
    <property type="entry name" value="Multidrug efflux transporter AcrB transmembrane domain"/>
    <property type="match status" value="2"/>
</dbReference>
<organism evidence="8 9">
    <name type="scientific">Eubacterium ruminantium</name>
    <dbReference type="NCBI Taxonomy" id="42322"/>
    <lineage>
        <taxon>Bacteria</taxon>
        <taxon>Bacillati</taxon>
        <taxon>Bacillota</taxon>
        <taxon>Clostridia</taxon>
        <taxon>Eubacteriales</taxon>
        <taxon>Eubacteriaceae</taxon>
        <taxon>Eubacterium</taxon>
    </lineage>
</organism>
<dbReference type="OrthoDB" id="9782006at2"/>
<evidence type="ECO:0000313" key="8">
    <source>
        <dbReference type="EMBL" id="SJZ51932.1"/>
    </source>
</evidence>
<feature type="transmembrane region" description="Helical" evidence="6">
    <location>
        <begin position="174"/>
        <end position="191"/>
    </location>
</feature>
<feature type="transmembrane region" description="Helical" evidence="6">
    <location>
        <begin position="545"/>
        <end position="565"/>
    </location>
</feature>
<dbReference type="InterPro" id="IPR004869">
    <property type="entry name" value="MMPL_dom"/>
</dbReference>
<feature type="transmembrane region" description="Helical" evidence="6">
    <location>
        <begin position="354"/>
        <end position="371"/>
    </location>
</feature>
<feature type="transmembrane region" description="Helical" evidence="6">
    <location>
        <begin position="226"/>
        <end position="250"/>
    </location>
</feature>
<keyword evidence="5 6" id="KW-0472">Membrane</keyword>
<dbReference type="PROSITE" id="PS50156">
    <property type="entry name" value="SSD"/>
    <property type="match status" value="1"/>
</dbReference>
<dbReference type="InterPro" id="IPR000731">
    <property type="entry name" value="SSD"/>
</dbReference>
<name>A0A1T4LAU9_9FIRM</name>
<keyword evidence="2" id="KW-1003">Cell membrane</keyword>
<feature type="transmembrane region" description="Helical" evidence="6">
    <location>
        <begin position="571"/>
        <end position="592"/>
    </location>
</feature>
<keyword evidence="3 6" id="KW-0812">Transmembrane</keyword>
<dbReference type="InterPro" id="IPR050545">
    <property type="entry name" value="Mycobact_MmpL"/>
</dbReference>
<evidence type="ECO:0000259" key="7">
    <source>
        <dbReference type="PROSITE" id="PS50156"/>
    </source>
</evidence>
<feature type="transmembrane region" description="Helical" evidence="6">
    <location>
        <begin position="196"/>
        <end position="214"/>
    </location>
</feature>
<feature type="transmembrane region" description="Helical" evidence="6">
    <location>
        <begin position="613"/>
        <end position="638"/>
    </location>
</feature>
<keyword evidence="4 6" id="KW-1133">Transmembrane helix</keyword>
<dbReference type="EMBL" id="FUXA01000005">
    <property type="protein sequence ID" value="SJZ51932.1"/>
    <property type="molecule type" value="Genomic_DNA"/>
</dbReference>
<dbReference type="GO" id="GO:0005886">
    <property type="term" value="C:plasma membrane"/>
    <property type="evidence" value="ECO:0007669"/>
    <property type="project" value="UniProtKB-SubCell"/>
</dbReference>
<feature type="transmembrane region" description="Helical" evidence="6">
    <location>
        <begin position="300"/>
        <end position="326"/>
    </location>
</feature>
<feature type="transmembrane region" description="Helical" evidence="6">
    <location>
        <begin position="519"/>
        <end position="538"/>
    </location>
</feature>
<dbReference type="Gene3D" id="1.20.1640.10">
    <property type="entry name" value="Multidrug efflux transporter AcrB transmembrane domain"/>
    <property type="match status" value="2"/>
</dbReference>
<evidence type="ECO:0000256" key="3">
    <source>
        <dbReference type="ARBA" id="ARBA00022692"/>
    </source>
</evidence>
<reference evidence="8 9" key="1">
    <citation type="submission" date="2017-02" db="EMBL/GenBank/DDBJ databases">
        <authorList>
            <person name="Peterson S.W."/>
        </authorList>
    </citation>
    <scope>NUCLEOTIDE SEQUENCE [LARGE SCALE GENOMIC DNA]</scope>
    <source>
        <strain evidence="8 9">ATCC 17233</strain>
    </source>
</reference>
<gene>
    <name evidence="8" type="ORF">SAMN02745110_00772</name>
</gene>
<keyword evidence="9" id="KW-1185">Reference proteome</keyword>
<dbReference type="PANTHER" id="PTHR33406:SF13">
    <property type="entry name" value="MEMBRANE PROTEIN YDFJ"/>
    <property type="match status" value="1"/>
</dbReference>
<sequence length="709" mass="78464">MNRFGKTVVRLRVTILIMAVLLLVPATIGYFKTRINYDVLTYLPKNIETMKGQKILANDFGTGAFSLVVIEGKKDKEVVEMKKKIENVDHVKAVLWYDSFMDISIPEEMVPDEVYKAFRNGDATLMAVLFNTTMSSDETMGAIEEIRDVTHGDAYISGMSALVTDTKLLSDEQVPKYVVIAVILSLIVLGFTMDSFLVPVFFMISIGMAIIYNLGTNVFKGEISYITQALAAVLQLAVTMDYSIFLWHSYSDERQINSDKNEAMADAIEKTLSSVVGSSITTVAGFVALCFMSFTLGLDLGIVMAKGVIIGVISCVTILPALILVFDKAIEKTSHKPLIPNFDKLSKFVVKRSWLFILIFIIVLAPAYIGYKNTKVYYDLDTSLPQKLDSIVANKKLKEKFDMNSTHLLLVNGEMDTKDINEMILELDQVAGVKKVLGMESVIGPMVPREMIPENIKSVFNNGEYEMLLVMSEYKLASDEVNRQCDEINTIIKKYDNKAMLIGEAPCTKDLIEITDKDFNRVNGASIFLVAIIVLLVFKSLSVPMVLVCVIEFAIFINLGIPYYTDTVLPFVASIVIGTIQLGSTVDYGILMTNKFKEAKLKGLSGSDAAAEALSGSINSVIVSALTFFAATFGVGIYSDIDMISSLCVLMARGAVISMIVVIFILPAFLRLFSKVITATSLSFKEGNVAENKYETSDYDENKDRYSYQ</sequence>
<evidence type="ECO:0000256" key="4">
    <source>
        <dbReference type="ARBA" id="ARBA00022989"/>
    </source>
</evidence>
<protein>
    <recommendedName>
        <fullName evidence="7">SSD domain-containing protein</fullName>
    </recommendedName>
</protein>
<evidence type="ECO:0000256" key="6">
    <source>
        <dbReference type="SAM" id="Phobius"/>
    </source>
</evidence>
<proteinExistence type="predicted"/>
<dbReference type="RefSeq" id="WP_078786558.1">
    <property type="nucleotide sequence ID" value="NZ_FMTO01000005.1"/>
</dbReference>
<dbReference type="PANTHER" id="PTHR33406">
    <property type="entry name" value="MEMBRANE PROTEIN MJ1562-RELATED"/>
    <property type="match status" value="1"/>
</dbReference>
<feature type="transmembrane region" description="Helical" evidence="6">
    <location>
        <begin position="12"/>
        <end position="31"/>
    </location>
</feature>
<comment type="subcellular location">
    <subcellularLocation>
        <location evidence="1">Cell membrane</location>
        <topology evidence="1">Multi-pass membrane protein</topology>
    </subcellularLocation>
</comment>
<accession>A0A1T4LAU9</accession>
<evidence type="ECO:0000256" key="1">
    <source>
        <dbReference type="ARBA" id="ARBA00004651"/>
    </source>
</evidence>
<feature type="domain" description="SSD" evidence="7">
    <location>
        <begin position="568"/>
        <end position="672"/>
    </location>
</feature>
<evidence type="ECO:0000256" key="2">
    <source>
        <dbReference type="ARBA" id="ARBA00022475"/>
    </source>
</evidence>
<evidence type="ECO:0000256" key="5">
    <source>
        <dbReference type="ARBA" id="ARBA00023136"/>
    </source>
</evidence>
<dbReference type="Proteomes" id="UP000189857">
    <property type="component" value="Unassembled WGS sequence"/>
</dbReference>
<dbReference type="Pfam" id="PF03176">
    <property type="entry name" value="MMPL"/>
    <property type="match status" value="2"/>
</dbReference>